<feature type="compositionally biased region" description="Polar residues" evidence="1">
    <location>
        <begin position="78"/>
        <end position="87"/>
    </location>
</feature>
<evidence type="ECO:0000313" key="2">
    <source>
        <dbReference type="Ensembl" id="ENSNGAP00000017079.1"/>
    </source>
</evidence>
<dbReference type="PANTHER" id="PTHR15692:SF9">
    <property type="entry name" value="MASTERMIND-LIKE PROTEIN 2"/>
    <property type="match status" value="1"/>
</dbReference>
<proteinExistence type="predicted"/>
<sequence>MNSQQSLLNQQLMGKKQTLQRPTMEQKQQLLLQQQMLSDTEKISPQDQINRHLTRPPPDYTDQRRNMGSLQPAAQYPGGSSTVTLNSNQALTNPASTHAILTPNSSLMSTSHGTRTQSLSAVQNVGMYRNLPCNQPSSYSVTSAMNQLSQQRNATQLITNQSNSLMSRPSSLGPNNNNNVATFGAGSVGSSQQLRPNLTHSMPGMPAQRSPTVMITSTTTAPNWASQEGATKQQEPLKSTGVRFPAAGAPAAYTPNQSLQPGVGSQPFSQRAVAPPNQLTPAVQMRPMTQVNETLNGQALGPLRGLNLRPSQVSTQSLSNLNPSGTGLNQPRTGISQPPSLTPSAFPPPNQSSRAFQGTDHGSDLAFDFLNQQTDSMGPALNSDADFIDSLLKTEPGNDDWMKDINLDEILGSNS</sequence>
<dbReference type="GO" id="GO:0007221">
    <property type="term" value="P:positive regulation of transcription of Notch receptor target"/>
    <property type="evidence" value="ECO:0007669"/>
    <property type="project" value="InterPro"/>
</dbReference>
<dbReference type="Proteomes" id="UP000694381">
    <property type="component" value="Unassembled WGS sequence"/>
</dbReference>
<evidence type="ECO:0000313" key="3">
    <source>
        <dbReference type="Proteomes" id="UP000694381"/>
    </source>
</evidence>
<keyword evidence="3" id="KW-1185">Reference proteome</keyword>
<dbReference type="GO" id="GO:0005654">
    <property type="term" value="C:nucleoplasm"/>
    <property type="evidence" value="ECO:0007669"/>
    <property type="project" value="TreeGrafter"/>
</dbReference>
<feature type="region of interest" description="Disordered" evidence="1">
    <location>
        <begin position="312"/>
        <end position="363"/>
    </location>
</feature>
<name>A0A8C6RGK0_NANGA</name>
<dbReference type="PANTHER" id="PTHR15692">
    <property type="entry name" value="MASTERMIND-LIKE"/>
    <property type="match status" value="1"/>
</dbReference>
<dbReference type="GO" id="GO:0003713">
    <property type="term" value="F:transcription coactivator activity"/>
    <property type="evidence" value="ECO:0007669"/>
    <property type="project" value="InterPro"/>
</dbReference>
<dbReference type="GeneTree" id="ENSGT00950000183201"/>
<evidence type="ECO:0008006" key="4">
    <source>
        <dbReference type="Google" id="ProtNLM"/>
    </source>
</evidence>
<dbReference type="Ensembl" id="ENSNGAT00000022703.1">
    <property type="protein sequence ID" value="ENSNGAP00000017079.1"/>
    <property type="gene ID" value="ENSNGAG00000017608.1"/>
</dbReference>
<protein>
    <recommendedName>
        <fullName evidence="4">Mastermind-like protein 2</fullName>
    </recommendedName>
</protein>
<reference evidence="2" key="2">
    <citation type="submission" date="2025-09" db="UniProtKB">
        <authorList>
            <consortium name="Ensembl"/>
        </authorList>
    </citation>
    <scope>IDENTIFICATION</scope>
</reference>
<dbReference type="AlphaFoldDB" id="A0A8C6RGK0"/>
<dbReference type="InterPro" id="IPR046369">
    <property type="entry name" value="MAML1-3"/>
</dbReference>
<feature type="region of interest" description="Disordered" evidence="1">
    <location>
        <begin position="41"/>
        <end position="87"/>
    </location>
</feature>
<dbReference type="OMA" id="GPRMPPI"/>
<evidence type="ECO:0000256" key="1">
    <source>
        <dbReference type="SAM" id="MobiDB-lite"/>
    </source>
</evidence>
<organism evidence="2 3">
    <name type="scientific">Nannospalax galili</name>
    <name type="common">Northern Israeli blind subterranean mole rat</name>
    <name type="synonym">Spalax galili</name>
    <dbReference type="NCBI Taxonomy" id="1026970"/>
    <lineage>
        <taxon>Eukaryota</taxon>
        <taxon>Metazoa</taxon>
        <taxon>Chordata</taxon>
        <taxon>Craniata</taxon>
        <taxon>Vertebrata</taxon>
        <taxon>Euteleostomi</taxon>
        <taxon>Mammalia</taxon>
        <taxon>Eutheria</taxon>
        <taxon>Euarchontoglires</taxon>
        <taxon>Glires</taxon>
        <taxon>Rodentia</taxon>
        <taxon>Myomorpha</taxon>
        <taxon>Muroidea</taxon>
        <taxon>Spalacidae</taxon>
        <taxon>Spalacinae</taxon>
        <taxon>Nannospalax</taxon>
    </lineage>
</organism>
<accession>A0A8C6RGK0</accession>
<reference evidence="2" key="1">
    <citation type="submission" date="2025-08" db="UniProtKB">
        <authorList>
            <consortium name="Ensembl"/>
        </authorList>
    </citation>
    <scope>IDENTIFICATION</scope>
</reference>
<feature type="compositionally biased region" description="Polar residues" evidence="1">
    <location>
        <begin position="312"/>
        <end position="337"/>
    </location>
</feature>